<dbReference type="AlphaFoldDB" id="A0A7H8N2E6"/>
<evidence type="ECO:0000313" key="3">
    <source>
        <dbReference type="Proteomes" id="UP000509303"/>
    </source>
</evidence>
<accession>A0A7G8KKT3</accession>
<name>A0A7H8N2E6_9ACTN</name>
<proteinExistence type="predicted"/>
<evidence type="ECO:0000256" key="1">
    <source>
        <dbReference type="SAM" id="MobiDB-lite"/>
    </source>
</evidence>
<dbReference type="EMBL" id="CP054929">
    <property type="protein sequence ID" value="QKW48674.1"/>
    <property type="molecule type" value="Genomic_DNA"/>
</dbReference>
<protein>
    <submittedName>
        <fullName evidence="2">Uncharacterized protein</fullName>
    </submittedName>
</protein>
<dbReference type="RefSeq" id="WP_176160407.1">
    <property type="nucleotide sequence ID" value="NZ_CP054929.1"/>
</dbReference>
<sequence>MTSRQYSPALMLTGFVLLLGAMFGIAYAVGSAAGPVAPGLHRSDDGGSGGDMGDMGGMNNHGMGVVSPAPVGGVPAVVGGAQ</sequence>
<organism evidence="2 3">
    <name type="scientific">Streptomyces buecherae</name>
    <dbReference type="NCBI Taxonomy" id="2763006"/>
    <lineage>
        <taxon>Bacteria</taxon>
        <taxon>Bacillati</taxon>
        <taxon>Actinomycetota</taxon>
        <taxon>Actinomycetes</taxon>
        <taxon>Kitasatosporales</taxon>
        <taxon>Streptomycetaceae</taxon>
        <taxon>Streptomyces</taxon>
    </lineage>
</organism>
<evidence type="ECO:0000313" key="2">
    <source>
        <dbReference type="EMBL" id="QKW48674.1"/>
    </source>
</evidence>
<reference evidence="2 3" key="1">
    <citation type="submission" date="2020-06" db="EMBL/GenBank/DDBJ databases">
        <title>Genome mining for natural products.</title>
        <authorList>
            <person name="Zhang B."/>
            <person name="Shi J."/>
            <person name="Ge H."/>
        </authorList>
    </citation>
    <scope>NUCLEOTIDE SEQUENCE [LARGE SCALE GENOMIC DNA]</scope>
    <source>
        <strain evidence="2 3">NA00687</strain>
    </source>
</reference>
<keyword evidence="3" id="KW-1185">Reference proteome</keyword>
<gene>
    <name evidence="2" type="ORF">HUT08_02945</name>
</gene>
<accession>A0A7H8N2E6</accession>
<dbReference type="Proteomes" id="UP000509303">
    <property type="component" value="Chromosome"/>
</dbReference>
<dbReference type="GeneID" id="95465041"/>
<feature type="region of interest" description="Disordered" evidence="1">
    <location>
        <begin position="38"/>
        <end position="59"/>
    </location>
</feature>
<feature type="compositionally biased region" description="Gly residues" evidence="1">
    <location>
        <begin position="46"/>
        <end position="56"/>
    </location>
</feature>